<dbReference type="SUPFAM" id="SSF52374">
    <property type="entry name" value="Nucleotidylyl transferase"/>
    <property type="match status" value="1"/>
</dbReference>
<keyword evidence="8" id="KW-0677">Repeat</keyword>
<dbReference type="Gene3D" id="1.10.730.20">
    <property type="match status" value="1"/>
</dbReference>
<dbReference type="InterPro" id="IPR009008">
    <property type="entry name" value="Val/Leu/Ile-tRNA-synth_edit"/>
</dbReference>
<keyword evidence="15" id="KW-0496">Mitochondrion</keyword>
<dbReference type="SUPFAM" id="SSF103506">
    <property type="entry name" value="Mitochondrial carrier"/>
    <property type="match status" value="1"/>
</dbReference>
<evidence type="ECO:0000256" key="23">
    <source>
        <dbReference type="SAM" id="MobiDB-lite"/>
    </source>
</evidence>
<evidence type="ECO:0000256" key="15">
    <source>
        <dbReference type="ARBA" id="ARBA00023128"/>
    </source>
</evidence>
<dbReference type="SUPFAM" id="SSF50677">
    <property type="entry name" value="ValRS/IleRS/LeuRS editing domain"/>
    <property type="match status" value="1"/>
</dbReference>
<dbReference type="InParanoid" id="A0A1Z5TKI5"/>
<dbReference type="InterPro" id="IPR009080">
    <property type="entry name" value="tRNAsynth_Ia_anticodon-bd"/>
</dbReference>
<dbReference type="FunFam" id="1.10.238.10:FF:000552">
    <property type="entry name" value="Probable mitochondrial carrier protein ARALAR1"/>
    <property type="match status" value="1"/>
</dbReference>
<dbReference type="Gene3D" id="3.40.50.620">
    <property type="entry name" value="HUPs"/>
    <property type="match status" value="2"/>
</dbReference>
<gene>
    <name evidence="25" type="ORF">BTJ68_03660</name>
</gene>
<feature type="repeat" description="Solcar" evidence="22">
    <location>
        <begin position="343"/>
        <end position="433"/>
    </location>
</feature>
<evidence type="ECO:0000256" key="4">
    <source>
        <dbReference type="ARBA" id="ARBA00013165"/>
    </source>
</evidence>
<dbReference type="InterPro" id="IPR002048">
    <property type="entry name" value="EF_hand_dom"/>
</dbReference>
<evidence type="ECO:0000256" key="8">
    <source>
        <dbReference type="ARBA" id="ARBA00022737"/>
    </source>
</evidence>
<dbReference type="VEuPathDB" id="FungiDB:BTJ68_03660"/>
<dbReference type="PANTHER" id="PTHR42765">
    <property type="entry name" value="SOLEUCYL-TRNA SYNTHETASE"/>
    <property type="match status" value="1"/>
</dbReference>
<dbReference type="InterPro" id="IPR013155">
    <property type="entry name" value="M/V/L/I-tRNA-synth_anticd-bd"/>
</dbReference>
<dbReference type="FunCoup" id="A0A1Z5TKI5">
    <property type="interactions" value="1303"/>
</dbReference>
<evidence type="ECO:0000256" key="16">
    <source>
        <dbReference type="ARBA" id="ARBA00023136"/>
    </source>
</evidence>
<dbReference type="EMBL" id="MUNK01000030">
    <property type="protein sequence ID" value="OTA36517.1"/>
    <property type="molecule type" value="Genomic_DNA"/>
</dbReference>
<evidence type="ECO:0000256" key="2">
    <source>
        <dbReference type="ARBA" id="ARBA00005594"/>
    </source>
</evidence>
<keyword evidence="9" id="KW-0547">Nucleotide-binding</keyword>
<proteinExistence type="inferred from homology"/>
<feature type="region of interest" description="Disordered" evidence="23">
    <location>
        <begin position="1357"/>
        <end position="1378"/>
    </location>
</feature>
<evidence type="ECO:0000256" key="9">
    <source>
        <dbReference type="ARBA" id="ARBA00022741"/>
    </source>
</evidence>
<evidence type="ECO:0000256" key="12">
    <source>
        <dbReference type="ARBA" id="ARBA00022840"/>
    </source>
</evidence>
<keyword evidence="26" id="KW-1185">Reference proteome</keyword>
<feature type="compositionally biased region" description="Basic and acidic residues" evidence="23">
    <location>
        <begin position="1369"/>
        <end position="1378"/>
    </location>
</feature>
<evidence type="ECO:0000256" key="22">
    <source>
        <dbReference type="PROSITE-ProRule" id="PRU00282"/>
    </source>
</evidence>
<feature type="compositionally biased region" description="Basic and acidic residues" evidence="23">
    <location>
        <begin position="1"/>
        <end position="10"/>
    </location>
</feature>
<dbReference type="Gene3D" id="1.10.238.10">
    <property type="entry name" value="EF-hand"/>
    <property type="match status" value="1"/>
</dbReference>
<dbReference type="Gene3D" id="1.10.10.830">
    <property type="entry name" value="Ile-tRNA synthetase CP2 domain-like"/>
    <property type="match status" value="1"/>
</dbReference>
<feature type="domain" description="EF-hand" evidence="24">
    <location>
        <begin position="169"/>
        <end position="204"/>
    </location>
</feature>
<dbReference type="PANTHER" id="PTHR42765:SF1">
    <property type="entry name" value="ISOLEUCINE--TRNA LIGASE, MITOCHONDRIAL"/>
    <property type="match status" value="1"/>
</dbReference>
<sequence length="1705" mass="189398">MATATERVKESLLGVEEDPSMSQPNRGSFMQHAIKDEQTGEEYLTEQGFINAIAPEGEDYHKIKRDQYSILFNVADRNHKGRVTLPDWSVFNNLLAKPDAEYEIAFRLFADPTTGQVDFNTFKEIYARNKTSDTIPFNWDSDWASLYLGGRKHRHSMTYPQFAQMLRGLQGERVRQAFLHFDKNGDGYIDPDDFQRIIQETASHKLSDHLLTNLPTLCNITPGSKISYANVRAFQNVIREMDLVEMILRNAINKSSDGKITRVDFLNEAARVTRFSLFTPMEADILFHFASLDQPSGRLGIADFARVLDASWHSSTAGLVDQGVGGPSEKPVVSSKTFLHDVLVSVHHFALGSIAGAFGAFMVYPIDLVKTRMQNQRSARVGQLLYKNSWDCATKVVRNEGVRGLYSGVLPQLVGVAPEKAIKLTVNDLVRGKFTDPKTGNIALSAELLAGGAAGGCQVVFTNPLEIVKIRLQVQGEALKAAAREGEQVTKRSALWIVRHLGLVGLYKGASACLLRDMPFSAIYFPAYSHLKRDYFGESPTKKLGILQLLTAGAIAGMPAAYLTTPCDVIKTRLQVEARKGDVAYTGLRDAASKVWRDEGFKAFFKGGPARILRSSPQFGFTLAGYELLQGLLPLPGESEEKETGPRGTLERGTGLQEATAPLPYLRSRNALKIILDLDLGFGKIKTPEGGAGKATNWMGMRAATTRTTIADYALTLPKTTFPARASAADLIKYRQRCADDLYAWQRNATDHDADFVLHDGPPYANGAVHVGHALNKILKDLILRSQLQRGRRVQYRPGWDCHGLPIELKALQRPVEADGAEKAGSMQDAPGQEADAARNVSAGLTAAEVRRRARTLATETIQRQRESFRSWGVMGEWDRPYRTMDPGFEIEQLGVFREMVRKGLVSRHHRPVYWSPSSRTALAEAELEYDDRHECTAAFVKMPLVRLPKVLLQRDGMTPSNVSALIWTTTPWTLPANKAIAVKDDIEYTVVKLSDEYLIIAKDRLEHIASILPPGSPELETVVETVTGKVLEGGSCFNVFQGTESPIVCGDFVTATSGTGLVHIAPGHGMEDYQLCQKAGIGPVLAPVDDEGKLTAEAFPGNSSLLAGLDAQTEGARKCLEILGNQVLVKHQFTHKNPIDWRTKQPVITRATAQWFADVSAIQAKAKEALNDVKFMPESGKTRLSSFLSGRSQWCISRQRAWGVPIPALYHRETGEACVSDESIEHIMTVFKQRGTDAWFEDGEDDLWLHSGLERGKWVRGKDTMDVWFDSGTTWTTLSERKDKPLGDVYVEGTDQHRGWFQSSLLTHTSVGGDKATAPYGALITHGFILDADGKKMSKSLGNVIAPEQVVDGTLLPPIKARKQRGKKKDESVNDKPKYDSMGPDVLRLWVASSDYTSDVAMAVPVLQEVQQALQKYRVTFKWLLGCLADCDPVASKQQATDLTFADQAVLYRLSHTSAAIYAAYESYEFHRGIKLVNNFFNNDLSAFYFEICKDGMYTGDVATRRRTQYVLATILDETMKWLGPVVPHLVEEAWEYFPPQLRSEQGSPLQQIWEKPTSQISEEMEMALGEFHRLSAAVKLAQEEARRAGDLKNGLNCKVYIYGPHVPQRVKDWEASGQLAAMLVVSQAEIGNEDPTTSSAWKYEQGVVLNDARDNVEPQYRVAVLPPQEEKCPRCWRSTTPDTETPCPRCQHVLEERGRNENV</sequence>
<keyword evidence="11" id="KW-0106">Calcium</keyword>
<dbReference type="Pfam" id="PF00133">
    <property type="entry name" value="tRNA-synt_1"/>
    <property type="match status" value="1"/>
</dbReference>
<comment type="subcellular location">
    <subcellularLocation>
        <location evidence="1">Mitochondrion inner membrane</location>
        <topology evidence="1">Multi-pass membrane protein</topology>
    </subcellularLocation>
</comment>
<feature type="region of interest" description="Disordered" evidence="23">
    <location>
        <begin position="636"/>
        <end position="656"/>
    </location>
</feature>
<comment type="caution">
    <text evidence="25">The sequence shown here is derived from an EMBL/GenBank/DDBJ whole genome shotgun (WGS) entry which is preliminary data.</text>
</comment>
<dbReference type="InterPro" id="IPR018247">
    <property type="entry name" value="EF_Hand_1_Ca_BS"/>
</dbReference>
<dbReference type="Pfam" id="PF00036">
    <property type="entry name" value="EF-hand_1"/>
    <property type="match status" value="1"/>
</dbReference>
<evidence type="ECO:0000256" key="11">
    <source>
        <dbReference type="ARBA" id="ARBA00022837"/>
    </source>
</evidence>
<evidence type="ECO:0000256" key="13">
    <source>
        <dbReference type="ARBA" id="ARBA00022917"/>
    </source>
</evidence>
<dbReference type="InterPro" id="IPR002301">
    <property type="entry name" value="Ile-tRNA-ligase"/>
</dbReference>
<dbReference type="GO" id="GO:0005524">
    <property type="term" value="F:ATP binding"/>
    <property type="evidence" value="ECO:0007669"/>
    <property type="project" value="UniProtKB-KW"/>
</dbReference>
<evidence type="ECO:0000256" key="14">
    <source>
        <dbReference type="ARBA" id="ARBA00022989"/>
    </source>
</evidence>
<comment type="function">
    <text evidence="19">Calcium-dependent mitochondrial aspartate and glutamate carrier. Transport of glutamate in mitochondria is required for mitochondrial transamination reactions and ornithine synthesis. Plays also a role in malate-aspartate NADH shuttle, which is critical for growth on acetate and fatty acids.</text>
</comment>
<dbReference type="GO" id="GO:0002161">
    <property type="term" value="F:aminoacyl-tRNA deacylase activity"/>
    <property type="evidence" value="ECO:0007669"/>
    <property type="project" value="InterPro"/>
</dbReference>
<dbReference type="InterPro" id="IPR033708">
    <property type="entry name" value="Anticodon_Ile_BEm"/>
</dbReference>
<organism evidence="25 26">
    <name type="scientific">Hortaea werneckii EXF-2000</name>
    <dbReference type="NCBI Taxonomy" id="1157616"/>
    <lineage>
        <taxon>Eukaryota</taxon>
        <taxon>Fungi</taxon>
        <taxon>Dikarya</taxon>
        <taxon>Ascomycota</taxon>
        <taxon>Pezizomycotina</taxon>
        <taxon>Dothideomycetes</taxon>
        <taxon>Dothideomycetidae</taxon>
        <taxon>Mycosphaerellales</taxon>
        <taxon>Teratosphaeriaceae</taxon>
        <taxon>Hortaea</taxon>
    </lineage>
</organism>
<dbReference type="SUPFAM" id="SSF47323">
    <property type="entry name" value="Anticodon-binding domain of a subclass of class I aminoacyl-tRNA synthetases"/>
    <property type="match status" value="1"/>
</dbReference>
<dbReference type="CDD" id="cd00051">
    <property type="entry name" value="EFh"/>
    <property type="match status" value="1"/>
</dbReference>
<dbReference type="Gene3D" id="1.50.40.10">
    <property type="entry name" value="Mitochondrial carrier domain"/>
    <property type="match status" value="1"/>
</dbReference>
<evidence type="ECO:0000256" key="18">
    <source>
        <dbReference type="ARBA" id="ARBA00032665"/>
    </source>
</evidence>
<evidence type="ECO:0000256" key="19">
    <source>
        <dbReference type="ARBA" id="ARBA00059916"/>
    </source>
</evidence>
<keyword evidence="12" id="KW-0067">ATP-binding</keyword>
<dbReference type="GO" id="GO:0006428">
    <property type="term" value="P:isoleucyl-tRNA aminoacylation"/>
    <property type="evidence" value="ECO:0007669"/>
    <property type="project" value="InterPro"/>
</dbReference>
<keyword evidence="16 22" id="KW-0472">Membrane</keyword>
<comment type="similarity">
    <text evidence="2">Belongs to the class-I aminoacyl-tRNA synthetase family.</text>
</comment>
<feature type="region of interest" description="Disordered" evidence="23">
    <location>
        <begin position="1"/>
        <end position="26"/>
    </location>
</feature>
<keyword evidence="6" id="KW-0436">Ligase</keyword>
<dbReference type="InterPro" id="IPR023395">
    <property type="entry name" value="MCP_dom_sf"/>
</dbReference>
<dbReference type="Pfam" id="PF08264">
    <property type="entry name" value="Anticodon_1"/>
    <property type="match status" value="1"/>
</dbReference>
<dbReference type="EC" id="6.1.1.5" evidence="4"/>
<dbReference type="InterPro" id="IPR001412">
    <property type="entry name" value="aa-tRNA-synth_I_CS"/>
</dbReference>
<dbReference type="SMART" id="SM00054">
    <property type="entry name" value="EFh"/>
    <property type="match status" value="1"/>
</dbReference>
<dbReference type="GO" id="GO:0005509">
    <property type="term" value="F:calcium ion binding"/>
    <property type="evidence" value="ECO:0007669"/>
    <property type="project" value="InterPro"/>
</dbReference>
<keyword evidence="10" id="KW-0999">Mitochondrion inner membrane</keyword>
<dbReference type="Proteomes" id="UP000194280">
    <property type="component" value="Unassembled WGS sequence"/>
</dbReference>
<dbReference type="OrthoDB" id="2161at2759"/>
<feature type="repeat" description="Solcar" evidence="22">
    <location>
        <begin position="544"/>
        <end position="632"/>
    </location>
</feature>
<evidence type="ECO:0000256" key="21">
    <source>
        <dbReference type="ARBA" id="ARBA00082232"/>
    </source>
</evidence>
<dbReference type="InterPro" id="IPR011992">
    <property type="entry name" value="EF-hand-dom_pair"/>
</dbReference>
<dbReference type="PRINTS" id="PR00984">
    <property type="entry name" value="TRNASYNTHILE"/>
</dbReference>
<evidence type="ECO:0000256" key="7">
    <source>
        <dbReference type="ARBA" id="ARBA00022692"/>
    </source>
</evidence>
<keyword evidence="14" id="KW-1133">Transmembrane helix</keyword>
<evidence type="ECO:0000313" key="25">
    <source>
        <dbReference type="EMBL" id="OTA36517.1"/>
    </source>
</evidence>
<keyword evidence="7 22" id="KW-0812">Transmembrane</keyword>
<reference evidence="25 26" key="1">
    <citation type="submission" date="2017-01" db="EMBL/GenBank/DDBJ databases">
        <title>The recent genome duplication of the halophilic yeast Hortaea werneckii: insights from long-read sequencing.</title>
        <authorList>
            <person name="Sinha S."/>
            <person name="Flibotte S."/>
            <person name="Neira M."/>
            <person name="Lenassi M."/>
            <person name="Gostincar C."/>
            <person name="Stajich J.E."/>
            <person name="Nislow C.E."/>
        </authorList>
    </citation>
    <scope>NUCLEOTIDE SEQUENCE [LARGE SCALE GENOMIC DNA]</scope>
    <source>
        <strain evidence="25 26">EXF-2000</strain>
    </source>
</reference>
<dbReference type="STRING" id="1157616.A0A1Z5TKI5"/>
<dbReference type="Pfam" id="PF00153">
    <property type="entry name" value="Mito_carr"/>
    <property type="match status" value="3"/>
</dbReference>
<accession>A0A1Z5TKI5</accession>
<evidence type="ECO:0000256" key="5">
    <source>
        <dbReference type="ARBA" id="ARBA00022448"/>
    </source>
</evidence>
<evidence type="ECO:0000256" key="17">
    <source>
        <dbReference type="ARBA" id="ARBA00023146"/>
    </source>
</evidence>
<evidence type="ECO:0000256" key="1">
    <source>
        <dbReference type="ARBA" id="ARBA00004448"/>
    </source>
</evidence>
<evidence type="ECO:0000256" key="6">
    <source>
        <dbReference type="ARBA" id="ARBA00022598"/>
    </source>
</evidence>
<comment type="similarity">
    <text evidence="3">Belongs to the mitochondrial carrier (TC 2.A.29) family.</text>
</comment>
<dbReference type="InterPro" id="IPR002300">
    <property type="entry name" value="aa-tRNA-synth_Ia"/>
</dbReference>
<dbReference type="InterPro" id="IPR050081">
    <property type="entry name" value="Ile-tRNA_ligase"/>
</dbReference>
<keyword evidence="5" id="KW-0813">Transport</keyword>
<dbReference type="NCBIfam" id="TIGR00392">
    <property type="entry name" value="ileS"/>
    <property type="match status" value="1"/>
</dbReference>
<dbReference type="FunFam" id="1.50.40.10:FF:000004">
    <property type="entry name" value="Calcium-binding mitochondrial carrier protein Aralar1"/>
    <property type="match status" value="1"/>
</dbReference>
<feature type="repeat" description="Solcar" evidence="22">
    <location>
        <begin position="442"/>
        <end position="534"/>
    </location>
</feature>
<evidence type="ECO:0000313" key="26">
    <source>
        <dbReference type="Proteomes" id="UP000194280"/>
    </source>
</evidence>
<dbReference type="InterPro" id="IPR018108">
    <property type="entry name" value="MCP_transmembrane"/>
</dbReference>
<name>A0A1Z5TKI5_HORWE</name>
<dbReference type="PROSITE" id="PS00018">
    <property type="entry name" value="EF_HAND_1"/>
    <property type="match status" value="1"/>
</dbReference>
<dbReference type="CDD" id="cd07960">
    <property type="entry name" value="Anticodon_Ia_Ile_BEm"/>
    <property type="match status" value="1"/>
</dbReference>
<dbReference type="PROSITE" id="PS50222">
    <property type="entry name" value="EF_HAND_2"/>
    <property type="match status" value="1"/>
</dbReference>
<evidence type="ECO:0000256" key="3">
    <source>
        <dbReference type="ARBA" id="ARBA00006375"/>
    </source>
</evidence>
<keyword evidence="13" id="KW-0648">Protein biosynthesis</keyword>
<dbReference type="PROSITE" id="PS50920">
    <property type="entry name" value="SOLCAR"/>
    <property type="match status" value="3"/>
</dbReference>
<dbReference type="GO" id="GO:0000049">
    <property type="term" value="F:tRNA binding"/>
    <property type="evidence" value="ECO:0007669"/>
    <property type="project" value="InterPro"/>
</dbReference>
<dbReference type="InterPro" id="IPR014729">
    <property type="entry name" value="Rossmann-like_a/b/a_fold"/>
</dbReference>
<evidence type="ECO:0000259" key="24">
    <source>
        <dbReference type="PROSITE" id="PS50222"/>
    </source>
</evidence>
<evidence type="ECO:0000256" key="10">
    <source>
        <dbReference type="ARBA" id="ARBA00022792"/>
    </source>
</evidence>
<keyword evidence="17" id="KW-0030">Aminoacyl-tRNA synthetase</keyword>
<dbReference type="SUPFAM" id="SSF47473">
    <property type="entry name" value="EF-hand"/>
    <property type="match status" value="1"/>
</dbReference>
<protein>
    <recommendedName>
        <fullName evidence="20">Mitochondrial aspartate-glutamate transporter AGC1</fullName>
        <ecNumber evidence="4">6.1.1.5</ecNumber>
    </recommendedName>
    <alternativeName>
        <fullName evidence="21">Aspartate-glutamate carrier 1</fullName>
    </alternativeName>
    <alternativeName>
        <fullName evidence="18">Isoleucyl-tRNA synthetase</fullName>
    </alternativeName>
</protein>
<dbReference type="GO" id="GO:0005743">
    <property type="term" value="C:mitochondrial inner membrane"/>
    <property type="evidence" value="ECO:0007669"/>
    <property type="project" value="UniProtKB-SubCell"/>
</dbReference>
<dbReference type="Gene3D" id="3.90.740.10">
    <property type="entry name" value="Valyl/Leucyl/Isoleucyl-tRNA synthetase, editing domain"/>
    <property type="match status" value="1"/>
</dbReference>
<dbReference type="PROSITE" id="PS00178">
    <property type="entry name" value="AA_TRNA_LIGASE_I"/>
    <property type="match status" value="1"/>
</dbReference>
<dbReference type="GO" id="GO:0032543">
    <property type="term" value="P:mitochondrial translation"/>
    <property type="evidence" value="ECO:0007669"/>
    <property type="project" value="TreeGrafter"/>
</dbReference>
<dbReference type="GO" id="GO:0004822">
    <property type="term" value="F:isoleucine-tRNA ligase activity"/>
    <property type="evidence" value="ECO:0007669"/>
    <property type="project" value="UniProtKB-EC"/>
</dbReference>
<evidence type="ECO:0000256" key="20">
    <source>
        <dbReference type="ARBA" id="ARBA00073787"/>
    </source>
</evidence>